<sequence length="230" mass="25398">MVKETGTVAIRNLKKRQAILEAAYQLFRTNGFERTSMSAIVAVVGGSKGTIYAHFGSKEKLFVDCMFSVPEYSMARMLEGLRAEGNDLDAQLREFGESFLRLACTSEVVSVRRLMISEAQRGGVGRMFYERFQTFQQELASFVSRWMAHGQLHRADAHIAATQLRLLLEAEVIDPLLLCATDGPIADVDVRRMSARAIDTFLRAYAPKAVQTTEPAPRGAPAQFAPGGSC</sequence>
<keyword evidence="3" id="KW-0804">Transcription</keyword>
<evidence type="ECO:0000256" key="3">
    <source>
        <dbReference type="ARBA" id="ARBA00023163"/>
    </source>
</evidence>
<dbReference type="PRINTS" id="PR00455">
    <property type="entry name" value="HTHTETR"/>
</dbReference>
<dbReference type="EMBL" id="PYUC01000002">
    <property type="protein sequence ID" value="PTB21790.1"/>
    <property type="molecule type" value="Genomic_DNA"/>
</dbReference>
<dbReference type="FunFam" id="1.10.10.60:FF:000141">
    <property type="entry name" value="TetR family transcriptional regulator"/>
    <property type="match status" value="1"/>
</dbReference>
<keyword evidence="2 4" id="KW-0238">DNA-binding</keyword>
<comment type="caution">
    <text evidence="6">The sequence shown here is derived from an EMBL/GenBank/DDBJ whole genome shotgun (WGS) entry which is preliminary data.</text>
</comment>
<keyword evidence="1" id="KW-0805">Transcription regulation</keyword>
<evidence type="ECO:0000313" key="6">
    <source>
        <dbReference type="EMBL" id="PTB21790.1"/>
    </source>
</evidence>
<dbReference type="PANTHER" id="PTHR30055:SF146">
    <property type="entry name" value="HTH-TYPE TRANSCRIPTIONAL DUAL REGULATOR CECR"/>
    <property type="match status" value="1"/>
</dbReference>
<evidence type="ECO:0000256" key="4">
    <source>
        <dbReference type="PROSITE-ProRule" id="PRU00335"/>
    </source>
</evidence>
<dbReference type="SUPFAM" id="SSF46689">
    <property type="entry name" value="Homeodomain-like"/>
    <property type="match status" value="1"/>
</dbReference>
<dbReference type="GO" id="GO:0003700">
    <property type="term" value="F:DNA-binding transcription factor activity"/>
    <property type="evidence" value="ECO:0007669"/>
    <property type="project" value="TreeGrafter"/>
</dbReference>
<dbReference type="InterPro" id="IPR039536">
    <property type="entry name" value="TetR_C_Proteobacteria"/>
</dbReference>
<dbReference type="PANTHER" id="PTHR30055">
    <property type="entry name" value="HTH-TYPE TRANSCRIPTIONAL REGULATOR RUTR"/>
    <property type="match status" value="1"/>
</dbReference>
<dbReference type="Proteomes" id="UP000240638">
    <property type="component" value="Unassembled WGS sequence"/>
</dbReference>
<dbReference type="Pfam" id="PF00440">
    <property type="entry name" value="TetR_N"/>
    <property type="match status" value="1"/>
</dbReference>
<evidence type="ECO:0000256" key="2">
    <source>
        <dbReference type="ARBA" id="ARBA00023125"/>
    </source>
</evidence>
<dbReference type="Gene3D" id="1.10.357.10">
    <property type="entry name" value="Tetracycline Repressor, domain 2"/>
    <property type="match status" value="1"/>
</dbReference>
<dbReference type="AlphaFoldDB" id="A0A2T3XZ44"/>
<dbReference type="Pfam" id="PF14246">
    <property type="entry name" value="TetR_C_7"/>
    <property type="match status" value="1"/>
</dbReference>
<proteinExistence type="predicted"/>
<organism evidence="6 7">
    <name type="scientific">Trinickia symbiotica</name>
    <dbReference type="NCBI Taxonomy" id="863227"/>
    <lineage>
        <taxon>Bacteria</taxon>
        <taxon>Pseudomonadati</taxon>
        <taxon>Pseudomonadota</taxon>
        <taxon>Betaproteobacteria</taxon>
        <taxon>Burkholderiales</taxon>
        <taxon>Burkholderiaceae</taxon>
        <taxon>Trinickia</taxon>
    </lineage>
</organism>
<dbReference type="InterPro" id="IPR009057">
    <property type="entry name" value="Homeodomain-like_sf"/>
</dbReference>
<dbReference type="Gene3D" id="1.10.10.60">
    <property type="entry name" value="Homeodomain-like"/>
    <property type="match status" value="1"/>
</dbReference>
<feature type="domain" description="HTH tetR-type" evidence="5">
    <location>
        <begin position="13"/>
        <end position="73"/>
    </location>
</feature>
<reference evidence="6 7" key="1">
    <citation type="submission" date="2018-03" db="EMBL/GenBank/DDBJ databases">
        <title>Whole genome analyses suggest that Burkholderia sensu lato contains two further novel genera in the rhizoxinica-symbiotica group Mycetohabitans gen. nov., and Trinickia gen. nov.: implications for the evolution of diazotrophy and nodulation in the Burkholderiaceae.</title>
        <authorList>
            <person name="Estrada De Los Santos P."/>
            <person name="Palmer M."/>
            <person name="Chavez-Ramirez B."/>
            <person name="Steenkamp E.T."/>
            <person name="Hirsch A.M."/>
            <person name="Manyaka P."/>
            <person name="Maluk M."/>
            <person name="Lafos M."/>
            <person name="Crook M."/>
            <person name="Gross E."/>
            <person name="Simon M.F."/>
            <person name="Bueno Dos Reis Junior F."/>
            <person name="Poole P.S."/>
            <person name="Venter S.N."/>
            <person name="James E.K."/>
        </authorList>
    </citation>
    <scope>NUCLEOTIDE SEQUENCE [LARGE SCALE GENOMIC DNA]</scope>
    <source>
        <strain evidence="6 7">JPY-366</strain>
    </source>
</reference>
<gene>
    <name evidence="6" type="ORF">C9I57_03855</name>
</gene>
<dbReference type="GO" id="GO:0000976">
    <property type="term" value="F:transcription cis-regulatory region binding"/>
    <property type="evidence" value="ECO:0007669"/>
    <property type="project" value="TreeGrafter"/>
</dbReference>
<dbReference type="PROSITE" id="PS50977">
    <property type="entry name" value="HTH_TETR_2"/>
    <property type="match status" value="1"/>
</dbReference>
<feature type="DNA-binding region" description="H-T-H motif" evidence="4">
    <location>
        <begin position="36"/>
        <end position="55"/>
    </location>
</feature>
<protein>
    <submittedName>
        <fullName evidence="6">TetR/AcrR family transcriptional regulator</fullName>
    </submittedName>
</protein>
<accession>A0A2T3XZ44</accession>
<dbReference type="InterPro" id="IPR050109">
    <property type="entry name" value="HTH-type_TetR-like_transc_reg"/>
</dbReference>
<name>A0A2T3XZ44_9BURK</name>
<evidence type="ECO:0000256" key="1">
    <source>
        <dbReference type="ARBA" id="ARBA00023015"/>
    </source>
</evidence>
<evidence type="ECO:0000259" key="5">
    <source>
        <dbReference type="PROSITE" id="PS50977"/>
    </source>
</evidence>
<evidence type="ECO:0000313" key="7">
    <source>
        <dbReference type="Proteomes" id="UP000240638"/>
    </source>
</evidence>
<dbReference type="InterPro" id="IPR001647">
    <property type="entry name" value="HTH_TetR"/>
</dbReference>